<evidence type="ECO:0000313" key="19">
    <source>
        <dbReference type="Proteomes" id="UP000239237"/>
    </source>
</evidence>
<dbReference type="InterPro" id="IPR019539">
    <property type="entry name" value="GalKase_N"/>
</dbReference>
<evidence type="ECO:0000313" key="17">
    <source>
        <dbReference type="EMBL" id="SPE06517.1"/>
    </source>
</evidence>
<evidence type="ECO:0000256" key="9">
    <source>
        <dbReference type="ARBA" id="ARBA00023144"/>
    </source>
</evidence>
<dbReference type="PRINTS" id="PR00959">
    <property type="entry name" value="MEVGALKINASE"/>
</dbReference>
<evidence type="ECO:0000256" key="2">
    <source>
        <dbReference type="ARBA" id="ARBA00022490"/>
    </source>
</evidence>
<feature type="domain" description="GHMP kinase N-terminal" evidence="13">
    <location>
        <begin position="94"/>
        <end position="182"/>
    </location>
</feature>
<evidence type="ECO:0000256" key="7">
    <source>
        <dbReference type="ARBA" id="ARBA00022840"/>
    </source>
</evidence>
<organism evidence="17 18">
    <name type="scientific">Leuconostoc suionicum</name>
    <dbReference type="NCBI Taxonomy" id="1511761"/>
    <lineage>
        <taxon>Bacteria</taxon>
        <taxon>Bacillati</taxon>
        <taxon>Bacillota</taxon>
        <taxon>Bacilli</taxon>
        <taxon>Lactobacillales</taxon>
        <taxon>Lactobacillaceae</taxon>
        <taxon>Leuconostoc</taxon>
    </lineage>
</organism>
<dbReference type="EMBL" id="OKQU01000001">
    <property type="protein sequence ID" value="SPE06517.1"/>
    <property type="molecule type" value="Genomic_DNA"/>
</dbReference>
<evidence type="ECO:0000259" key="14">
    <source>
        <dbReference type="Pfam" id="PF08544"/>
    </source>
</evidence>
<comment type="catalytic activity">
    <reaction evidence="11">
        <text>alpha-D-galactose + ATP = alpha-D-galactose 1-phosphate + ADP + H(+)</text>
        <dbReference type="Rhea" id="RHEA:13553"/>
        <dbReference type="ChEBI" id="CHEBI:15378"/>
        <dbReference type="ChEBI" id="CHEBI:28061"/>
        <dbReference type="ChEBI" id="CHEBI:30616"/>
        <dbReference type="ChEBI" id="CHEBI:58336"/>
        <dbReference type="ChEBI" id="CHEBI:456216"/>
        <dbReference type="EC" id="2.7.1.6"/>
    </reaction>
</comment>
<evidence type="ECO:0000313" key="16">
    <source>
        <dbReference type="EMBL" id="SPD91292.1"/>
    </source>
</evidence>
<dbReference type="PANTHER" id="PTHR10457">
    <property type="entry name" value="MEVALONATE KINASE/GALACTOKINASE"/>
    <property type="match status" value="1"/>
</dbReference>
<sequence length="390" mass="43349">MKRIKALNTKFAEKFGPHETQQYFSPGRINLIGEHTDYNGGHVFPAAITYGTYGVARKRDDNRILVYSVNFDEKGVVQLDYKKLDFDVNDGWTNYVKGVIVKLIEQGYVLDTGFDLLVEGNIPNGAGLSSSASLELLVGVILKDLFKLDVSRLSLVKIGQKVENEYFGLNTGIMDQFAIGFGQEQKAILLDTNTLTYELVPIVLGEYAIVIMNTNKRRELGDSKYNERRAQCETALKLLQTELNIKSLGELTDEEFDDNVALIHDEILVKRARHAVYENQRTLKAKEALSDGDLQTFGQLMNDSHASLKEDYEVTGLELDTLVQSAQKQPGVLGARMTGAGFGGCAIALVKETAISNFENKVYDDYMNVVGYAPEFYVAHVGNGTTKLND</sequence>
<feature type="domain" description="Galactokinase N-terminal" evidence="15">
    <location>
        <begin position="10"/>
        <end position="58"/>
    </location>
</feature>
<dbReference type="GO" id="GO:0005524">
    <property type="term" value="F:ATP binding"/>
    <property type="evidence" value="ECO:0007669"/>
    <property type="project" value="UniProtKB-UniRule"/>
</dbReference>
<evidence type="ECO:0000256" key="4">
    <source>
        <dbReference type="ARBA" id="ARBA00022723"/>
    </source>
</evidence>
<feature type="binding site" evidence="11">
    <location>
        <position position="225"/>
    </location>
    <ligand>
        <name>substrate</name>
    </ligand>
</feature>
<dbReference type="PRINTS" id="PR00473">
    <property type="entry name" value="GALCTOKINASE"/>
</dbReference>
<dbReference type="InterPro" id="IPR036554">
    <property type="entry name" value="GHMP_kinase_C_sf"/>
</dbReference>
<dbReference type="EMBL" id="OKQR01000001">
    <property type="protein sequence ID" value="SPD91292.1"/>
    <property type="molecule type" value="Genomic_DNA"/>
</dbReference>
<dbReference type="GO" id="GO:0000287">
    <property type="term" value="F:magnesium ion binding"/>
    <property type="evidence" value="ECO:0007669"/>
    <property type="project" value="UniProtKB-UniRule"/>
</dbReference>
<evidence type="ECO:0000259" key="13">
    <source>
        <dbReference type="Pfam" id="PF00288"/>
    </source>
</evidence>
<evidence type="ECO:0000256" key="12">
    <source>
        <dbReference type="NCBIfam" id="TIGR00131"/>
    </source>
</evidence>
<dbReference type="Proteomes" id="UP000239237">
    <property type="component" value="Unassembled WGS sequence"/>
</dbReference>
<dbReference type="SUPFAM" id="SSF55060">
    <property type="entry name" value="GHMP Kinase, C-terminal domain"/>
    <property type="match status" value="1"/>
</dbReference>
<keyword evidence="5 11" id="KW-0547">Nucleotide-binding</keyword>
<dbReference type="InterPro" id="IPR019741">
    <property type="entry name" value="Galactokinase_CS"/>
</dbReference>
<keyword evidence="4 11" id="KW-0479">Metal-binding</keyword>
<comment type="pathway">
    <text evidence="11">Carbohydrate metabolism; galactose metabolism.</text>
</comment>
<feature type="binding site" evidence="11">
    <location>
        <position position="131"/>
    </location>
    <ligand>
        <name>Mg(2+)</name>
        <dbReference type="ChEBI" id="CHEBI:18420"/>
    </ligand>
</feature>
<feature type="binding site" evidence="11">
    <location>
        <begin position="125"/>
        <end position="131"/>
    </location>
    <ligand>
        <name>ATP</name>
        <dbReference type="ChEBI" id="CHEBI:30616"/>
    </ligand>
</feature>
<evidence type="ECO:0000256" key="10">
    <source>
        <dbReference type="ARBA" id="ARBA00023277"/>
    </source>
</evidence>
<dbReference type="Gene3D" id="3.30.230.10">
    <property type="match status" value="1"/>
</dbReference>
<feature type="active site" description="Proton acceptor" evidence="11">
    <location>
        <position position="175"/>
    </location>
</feature>
<keyword evidence="2 11" id="KW-0963">Cytoplasm</keyword>
<dbReference type="GO" id="GO:0005829">
    <property type="term" value="C:cytosol"/>
    <property type="evidence" value="ECO:0007669"/>
    <property type="project" value="TreeGrafter"/>
</dbReference>
<evidence type="ECO:0000256" key="6">
    <source>
        <dbReference type="ARBA" id="ARBA00022777"/>
    </source>
</evidence>
<comment type="subcellular location">
    <subcellularLocation>
        <location evidence="11">Cytoplasm</location>
    </subcellularLocation>
</comment>
<dbReference type="PROSITE" id="PS00627">
    <property type="entry name" value="GHMP_KINASES_ATP"/>
    <property type="match status" value="1"/>
</dbReference>
<dbReference type="Pfam" id="PF08544">
    <property type="entry name" value="GHMP_kinases_C"/>
    <property type="match status" value="1"/>
</dbReference>
<evidence type="ECO:0000256" key="3">
    <source>
        <dbReference type="ARBA" id="ARBA00022679"/>
    </source>
</evidence>
<comment type="function">
    <text evidence="11">Catalyzes the transfer of the gamma-phosphate of ATP to D-galactose to form alpha-D-galactose-1-phosphate (Gal-1-P).</text>
</comment>
<feature type="site" description="Transition state stabilizer" evidence="11">
    <location>
        <position position="28"/>
    </location>
</feature>
<dbReference type="InterPro" id="IPR020568">
    <property type="entry name" value="Ribosomal_Su5_D2-typ_SF"/>
</dbReference>
<dbReference type="FunFam" id="3.30.230.10:FF:000017">
    <property type="entry name" value="Galactokinase"/>
    <property type="match status" value="1"/>
</dbReference>
<evidence type="ECO:0000313" key="18">
    <source>
        <dbReference type="Proteomes" id="UP000237923"/>
    </source>
</evidence>
<feature type="binding site" evidence="11">
    <location>
        <begin position="34"/>
        <end position="37"/>
    </location>
    <ligand>
        <name>substrate</name>
    </ligand>
</feature>
<keyword evidence="6 11" id="KW-0418">Kinase</keyword>
<dbReference type="Pfam" id="PF10509">
    <property type="entry name" value="GalKase_gal_bdg"/>
    <property type="match status" value="1"/>
</dbReference>
<evidence type="ECO:0000256" key="8">
    <source>
        <dbReference type="ARBA" id="ARBA00022842"/>
    </source>
</evidence>
<feature type="binding site" evidence="11">
    <location>
        <position position="68"/>
    </location>
    <ligand>
        <name>ATP</name>
        <dbReference type="ChEBI" id="CHEBI:30616"/>
    </ligand>
</feature>
<keyword evidence="8 11" id="KW-0460">Magnesium</keyword>
<keyword evidence="19" id="KW-1185">Reference proteome</keyword>
<dbReference type="EC" id="2.7.1.6" evidence="11 12"/>
<dbReference type="AlphaFoldDB" id="A0A2N9K926"/>
<protein>
    <recommendedName>
        <fullName evidence="11 12">Galactokinase</fullName>
        <ecNumber evidence="11 12">2.7.1.6</ecNumber>
    </recommendedName>
    <alternativeName>
        <fullName evidence="11">Galactose kinase</fullName>
    </alternativeName>
</protein>
<dbReference type="PIRSF" id="PIRSF000530">
    <property type="entry name" value="Galactokinase"/>
    <property type="match status" value="1"/>
</dbReference>
<evidence type="ECO:0000256" key="1">
    <source>
        <dbReference type="ARBA" id="ARBA00006566"/>
    </source>
</evidence>
<dbReference type="InterPro" id="IPR013750">
    <property type="entry name" value="GHMP_kinase_C_dom"/>
</dbReference>
<keyword evidence="3 11" id="KW-0808">Transferase</keyword>
<dbReference type="HAMAP" id="MF_00246">
    <property type="entry name" value="Galactokinase"/>
    <property type="match status" value="1"/>
</dbReference>
<dbReference type="GO" id="GO:0004335">
    <property type="term" value="F:galactokinase activity"/>
    <property type="evidence" value="ECO:0007669"/>
    <property type="project" value="UniProtKB-UniRule"/>
</dbReference>
<dbReference type="GO" id="GO:0006012">
    <property type="term" value="P:galactose metabolic process"/>
    <property type="evidence" value="ECO:0007669"/>
    <property type="project" value="UniProtKB-UniRule"/>
</dbReference>
<dbReference type="InterPro" id="IPR000705">
    <property type="entry name" value="Galactokinase"/>
</dbReference>
<evidence type="ECO:0000256" key="5">
    <source>
        <dbReference type="ARBA" id="ARBA00022741"/>
    </source>
</evidence>
<name>A0A2N9K926_9LACO</name>
<evidence type="ECO:0000256" key="11">
    <source>
        <dbReference type="HAMAP-Rule" id="MF_00246"/>
    </source>
</evidence>
<feature type="binding site" evidence="11">
    <location>
        <position position="163"/>
    </location>
    <ligand>
        <name>Mg(2+)</name>
        <dbReference type="ChEBI" id="CHEBI:18420"/>
    </ligand>
</feature>
<dbReference type="Gene3D" id="3.30.70.890">
    <property type="entry name" value="GHMP kinase, C-terminal domain"/>
    <property type="match status" value="1"/>
</dbReference>
<dbReference type="InterPro" id="IPR014721">
    <property type="entry name" value="Ribsml_uS5_D2-typ_fold_subgr"/>
</dbReference>
<dbReference type="PANTHER" id="PTHR10457:SF7">
    <property type="entry name" value="GALACTOKINASE-RELATED"/>
    <property type="match status" value="1"/>
</dbReference>
<comment type="similarity">
    <text evidence="1 11">Belongs to the GHMP kinase family. GalK subfamily.</text>
</comment>
<dbReference type="InterPro" id="IPR006206">
    <property type="entry name" value="Mevalonate/galactokinase"/>
</dbReference>
<dbReference type="FunFam" id="3.30.70.890:FF:000001">
    <property type="entry name" value="Galactokinase"/>
    <property type="match status" value="1"/>
</dbReference>
<dbReference type="NCBIfam" id="NF003705">
    <property type="entry name" value="PRK05322.1"/>
    <property type="match status" value="1"/>
</dbReference>
<keyword evidence="10 11" id="KW-0119">Carbohydrate metabolism</keyword>
<dbReference type="UniPathway" id="UPA00214"/>
<dbReference type="InterPro" id="IPR006203">
    <property type="entry name" value="GHMP_knse_ATP-bd_CS"/>
</dbReference>
<reference evidence="16 19" key="1">
    <citation type="submission" date="2018-02" db="EMBL/GenBank/DDBJ databases">
        <authorList>
            <person name="Rodrigo-Torres L."/>
            <person name="Arahal R. D."/>
            <person name="Lucena T."/>
        </authorList>
    </citation>
    <scope>NUCLEOTIDE SEQUENCE [LARGE SCALE GENOMIC DNA]</scope>
    <source>
        <strain evidence="16 19">CECT 8486</strain>
    </source>
</reference>
<keyword evidence="7 11" id="KW-0067">ATP-binding</keyword>
<feature type="domain" description="GHMP kinase C-terminal" evidence="14">
    <location>
        <begin position="286"/>
        <end position="362"/>
    </location>
</feature>
<dbReference type="RefSeq" id="WP_105299522.1">
    <property type="nucleotide sequence ID" value="NZ_CAURUR010000002.1"/>
</dbReference>
<gene>
    <name evidence="17" type="primary">galK_1</name>
    <name evidence="11" type="synonym">galK</name>
    <name evidence="16" type="ORF">LES8486_00266</name>
    <name evidence="17" type="ORF">LES9216_00413</name>
</gene>
<dbReference type="Proteomes" id="UP000237923">
    <property type="component" value="Unassembled WGS sequence"/>
</dbReference>
<accession>A0A2N9K926</accession>
<dbReference type="NCBIfam" id="TIGR00131">
    <property type="entry name" value="gal_kin"/>
    <property type="match status" value="1"/>
</dbReference>
<dbReference type="SUPFAM" id="SSF54211">
    <property type="entry name" value="Ribosomal protein S5 domain 2-like"/>
    <property type="match status" value="1"/>
</dbReference>
<dbReference type="InterPro" id="IPR022963">
    <property type="entry name" value="Galactokinase_bac"/>
</dbReference>
<keyword evidence="9 11" id="KW-0299">Galactose metabolism</keyword>
<dbReference type="PROSITE" id="PS00106">
    <property type="entry name" value="GALACTOKINASE"/>
    <property type="match status" value="1"/>
</dbReference>
<proteinExistence type="inferred from homology"/>
<dbReference type="InterPro" id="IPR006204">
    <property type="entry name" value="GHMP_kinase_N_dom"/>
</dbReference>
<dbReference type="Pfam" id="PF00288">
    <property type="entry name" value="GHMP_kinases_N"/>
    <property type="match status" value="1"/>
</dbReference>
<reference evidence="17 18" key="2">
    <citation type="submission" date="2018-02" db="EMBL/GenBank/DDBJ databases">
        <authorList>
            <person name="Cohen D.B."/>
            <person name="Kent A.D."/>
        </authorList>
    </citation>
    <scope>NUCLEOTIDE SEQUENCE [LARGE SCALE GENOMIC DNA]</scope>
    <source>
        <strain evidence="17 18">CECT 9216</strain>
    </source>
</reference>
<evidence type="ECO:0000259" key="15">
    <source>
        <dbReference type="Pfam" id="PF10509"/>
    </source>
</evidence>